<dbReference type="GO" id="GO:0042283">
    <property type="term" value="F:dolichyl pyrophosphate Glc1Man9GlcNAc2 alpha-1,3-glucosyltransferase activity"/>
    <property type="evidence" value="ECO:0007669"/>
    <property type="project" value="TreeGrafter"/>
</dbReference>
<evidence type="ECO:0000256" key="4">
    <source>
        <dbReference type="ARBA" id="ARBA00022676"/>
    </source>
</evidence>
<gene>
    <name evidence="12" type="ORF">C7M84_022051</name>
</gene>
<feature type="transmembrane region" description="Helical" evidence="10">
    <location>
        <begin position="409"/>
        <end position="431"/>
    </location>
</feature>
<dbReference type="AlphaFoldDB" id="A0A423U7T2"/>
<evidence type="ECO:0000256" key="9">
    <source>
        <dbReference type="ARBA" id="ARBA00023136"/>
    </source>
</evidence>
<proteinExistence type="inferred from homology"/>
<sequence>MFWAVVVGISCIKLLLIPAYRSTDFEVHRNWLAITHSLPIDEWYFEETSEWTLDYPPLFAWFEWLLAKVAQFFDQEMLKVQNLSYASPMTVLFQRLSVIVTDLVYAYGCKLCSDEAGRFSGRRDVIVPLFIILFSNAGLLIVDHIHFQYNGFLYGIMFLSIARVLQRREMEAAFWFSILLNLKHIYLYVAPAYFIYLLRSYCLSSTSDGRIKLKLSSLLRLLQLGVTVLAVFGLSFGPFYLKGQLGQVLSRLFPFKRGLSHAYWAPNFWALYNFADKVLEVAGNKLGYVSTAGKASMTGGLVQEFEHAVLPSITPPITFIATLLSIIPCLVNLWKTPHNPWQFIRSLVLCGFGSYMFGWHVHEKAILLIILPLGLLCLQKKIEAQLFIIMSVVGHFSLFPLLFTHHETPIKVTALLLHAVFTSYTLLNYWLPSKNSGLVPRIPLCNIAETIYLLGLDQGYCSFLLPPGQILPTCEETWETIRVAAKEALAL</sequence>
<keyword evidence="8 10" id="KW-1133">Transmembrane helix</keyword>
<evidence type="ECO:0000256" key="10">
    <source>
        <dbReference type="RuleBase" id="RU363110"/>
    </source>
</evidence>
<keyword evidence="9 10" id="KW-0472">Membrane</keyword>
<evidence type="ECO:0000256" key="11">
    <source>
        <dbReference type="SAM" id="SignalP"/>
    </source>
</evidence>
<keyword evidence="13" id="KW-1185">Reference proteome</keyword>
<comment type="pathway">
    <text evidence="2 10">Protein modification; protein glycosylation.</text>
</comment>
<evidence type="ECO:0000313" key="13">
    <source>
        <dbReference type="Proteomes" id="UP000283509"/>
    </source>
</evidence>
<feature type="signal peptide" evidence="11">
    <location>
        <begin position="1"/>
        <end position="22"/>
    </location>
</feature>
<dbReference type="UniPathway" id="UPA00378"/>
<dbReference type="PANTHER" id="PTHR12413">
    <property type="entry name" value="DOLICHYL GLYCOSYLTRANSFERASE"/>
    <property type="match status" value="1"/>
</dbReference>
<feature type="transmembrane region" description="Helical" evidence="10">
    <location>
        <begin position="172"/>
        <end position="198"/>
    </location>
</feature>
<evidence type="ECO:0000256" key="6">
    <source>
        <dbReference type="ARBA" id="ARBA00022692"/>
    </source>
</evidence>
<feature type="transmembrane region" description="Helical" evidence="10">
    <location>
        <begin position="218"/>
        <end position="241"/>
    </location>
</feature>
<feature type="transmembrane region" description="Helical" evidence="10">
    <location>
        <begin position="354"/>
        <end position="378"/>
    </location>
</feature>
<evidence type="ECO:0000256" key="7">
    <source>
        <dbReference type="ARBA" id="ARBA00022824"/>
    </source>
</evidence>
<dbReference type="Pfam" id="PF03155">
    <property type="entry name" value="Alg6_Alg8"/>
    <property type="match status" value="1"/>
</dbReference>
<evidence type="ECO:0000256" key="5">
    <source>
        <dbReference type="ARBA" id="ARBA00022679"/>
    </source>
</evidence>
<keyword evidence="5 10" id="KW-0808">Transferase</keyword>
<keyword evidence="7 10" id="KW-0256">Endoplasmic reticulum</keyword>
<dbReference type="Proteomes" id="UP000283509">
    <property type="component" value="Unassembled WGS sequence"/>
</dbReference>
<dbReference type="EC" id="2.4.1.-" evidence="10"/>
<dbReference type="InterPro" id="IPR004856">
    <property type="entry name" value="Glyco_trans_ALG6/ALG8"/>
</dbReference>
<evidence type="ECO:0000256" key="2">
    <source>
        <dbReference type="ARBA" id="ARBA00004922"/>
    </source>
</evidence>
<evidence type="ECO:0000256" key="1">
    <source>
        <dbReference type="ARBA" id="ARBA00004477"/>
    </source>
</evidence>
<keyword evidence="11" id="KW-0732">Signal</keyword>
<dbReference type="OrthoDB" id="1689333at2759"/>
<evidence type="ECO:0000256" key="3">
    <source>
        <dbReference type="ARBA" id="ARBA00008715"/>
    </source>
</evidence>
<comment type="subcellular location">
    <subcellularLocation>
        <location evidence="1 10">Endoplasmic reticulum membrane</location>
        <topology evidence="1 10">Multi-pass membrane protein</topology>
    </subcellularLocation>
</comment>
<feature type="transmembrane region" description="Helical" evidence="10">
    <location>
        <begin position="385"/>
        <end position="403"/>
    </location>
</feature>
<feature type="transmembrane region" description="Helical" evidence="10">
    <location>
        <begin position="317"/>
        <end position="334"/>
    </location>
</feature>
<organism evidence="12 13">
    <name type="scientific">Penaeus vannamei</name>
    <name type="common">Whiteleg shrimp</name>
    <name type="synonym">Litopenaeus vannamei</name>
    <dbReference type="NCBI Taxonomy" id="6689"/>
    <lineage>
        <taxon>Eukaryota</taxon>
        <taxon>Metazoa</taxon>
        <taxon>Ecdysozoa</taxon>
        <taxon>Arthropoda</taxon>
        <taxon>Crustacea</taxon>
        <taxon>Multicrustacea</taxon>
        <taxon>Malacostraca</taxon>
        <taxon>Eumalacostraca</taxon>
        <taxon>Eucarida</taxon>
        <taxon>Decapoda</taxon>
        <taxon>Dendrobranchiata</taxon>
        <taxon>Penaeoidea</taxon>
        <taxon>Penaeidae</taxon>
        <taxon>Penaeus</taxon>
    </lineage>
</organism>
<evidence type="ECO:0000313" key="12">
    <source>
        <dbReference type="EMBL" id="ROT84764.1"/>
    </source>
</evidence>
<keyword evidence="4 10" id="KW-0328">Glycosyltransferase</keyword>
<comment type="caution">
    <text evidence="12">The sequence shown here is derived from an EMBL/GenBank/DDBJ whole genome shotgun (WGS) entry which is preliminary data.</text>
</comment>
<comment type="similarity">
    <text evidence="3 10">Belongs to the ALG6/ALG8 glucosyltransferase family.</text>
</comment>
<dbReference type="GO" id="GO:0006487">
    <property type="term" value="P:protein N-linked glycosylation"/>
    <property type="evidence" value="ECO:0007669"/>
    <property type="project" value="TreeGrafter"/>
</dbReference>
<comment type="caution">
    <text evidence="10">Lacks conserved residue(s) required for the propagation of feature annotation.</text>
</comment>
<dbReference type="PANTHER" id="PTHR12413:SF2">
    <property type="entry name" value="DOLICHYL PYROPHOSPHATE GLC1MAN9GLCNAC2 ALPHA-1,3-GLUCOSYLTRANSFERASE-RELATED"/>
    <property type="match status" value="1"/>
</dbReference>
<protein>
    <recommendedName>
        <fullName evidence="10">Alpha-1,3-glucosyltransferase</fullName>
        <ecNumber evidence="10">2.4.1.-</ecNumber>
    </recommendedName>
</protein>
<accession>A0A423U7T2</accession>
<dbReference type="EMBL" id="QCYY01000502">
    <property type="protein sequence ID" value="ROT84764.1"/>
    <property type="molecule type" value="Genomic_DNA"/>
</dbReference>
<keyword evidence="6 10" id="KW-0812">Transmembrane</keyword>
<reference evidence="12 13" key="2">
    <citation type="submission" date="2019-01" db="EMBL/GenBank/DDBJ databases">
        <title>The decoding of complex shrimp genome reveals the adaptation for benthos swimmer, frequently molting mechanism and breeding impact on genome.</title>
        <authorList>
            <person name="Sun Y."/>
            <person name="Gao Y."/>
            <person name="Yu Y."/>
        </authorList>
    </citation>
    <scope>NUCLEOTIDE SEQUENCE [LARGE SCALE GENOMIC DNA]</scope>
    <source>
        <tissue evidence="12">Muscle</tissue>
    </source>
</reference>
<evidence type="ECO:0000256" key="8">
    <source>
        <dbReference type="ARBA" id="ARBA00022989"/>
    </source>
</evidence>
<dbReference type="STRING" id="6689.A0A423U7T2"/>
<dbReference type="GO" id="GO:0005789">
    <property type="term" value="C:endoplasmic reticulum membrane"/>
    <property type="evidence" value="ECO:0007669"/>
    <property type="project" value="UniProtKB-SubCell"/>
</dbReference>
<name>A0A423U7T2_PENVA</name>
<feature type="transmembrane region" description="Helical" evidence="10">
    <location>
        <begin position="125"/>
        <end position="142"/>
    </location>
</feature>
<feature type="chain" id="PRO_5019327216" description="Alpha-1,3-glucosyltransferase" evidence="11">
    <location>
        <begin position="23"/>
        <end position="491"/>
    </location>
</feature>
<reference evidence="12 13" key="1">
    <citation type="submission" date="2018-04" db="EMBL/GenBank/DDBJ databases">
        <authorList>
            <person name="Zhang X."/>
            <person name="Yuan J."/>
            <person name="Li F."/>
            <person name="Xiang J."/>
        </authorList>
    </citation>
    <scope>NUCLEOTIDE SEQUENCE [LARGE SCALE GENOMIC DNA]</scope>
    <source>
        <tissue evidence="12">Muscle</tissue>
    </source>
</reference>